<evidence type="ECO:0000256" key="2">
    <source>
        <dbReference type="ARBA" id="ARBA00022692"/>
    </source>
</evidence>
<gene>
    <name evidence="8" type="ORF">NZD86_15965</name>
</gene>
<feature type="transmembrane region" description="Helical" evidence="6">
    <location>
        <begin position="187"/>
        <end position="212"/>
    </location>
</feature>
<dbReference type="EMBL" id="CP104064">
    <property type="protein sequence ID" value="WAH39237.1"/>
    <property type="molecule type" value="Genomic_DNA"/>
</dbReference>
<dbReference type="PANTHER" id="PTHR31310">
    <property type="match status" value="1"/>
</dbReference>
<proteinExistence type="predicted"/>
<evidence type="ECO:0000256" key="5">
    <source>
        <dbReference type="SAM" id="MobiDB-lite"/>
    </source>
</evidence>
<dbReference type="SUPFAM" id="SSF48317">
    <property type="entry name" value="Acid phosphatase/Vanadium-dependent haloperoxidase"/>
    <property type="match status" value="1"/>
</dbReference>
<evidence type="ECO:0000256" key="6">
    <source>
        <dbReference type="SAM" id="Phobius"/>
    </source>
</evidence>
<name>A0ABY6Z8M7_9BACL</name>
<sequence>MQRLGSRIVQFLIGLEVYELASLFMLGSLLVVFIVFPARIHRVIGIGNGPPLLANLDSLFLHNTTWLYIGLSICMSICVYATRDKRHIYAKQLHRYARVVMTFIAVLVVFDTINFYITVFNPFDHDGLLRHLDTTLFGSTPATWFDGMTCFPLTLIFCGAYASWFFMTYFSVFVFARHSERAMKEYVTAAVLAFYVGYTTYFFVPAIGPVFTMSFHHTIGPLINLVDGMGPFLSRDCFPSLHTGLSVVMMIYAWRYRRRLLWFYVLDTTLIILSTMYLRVHYGIDLIAGAALAVAVCQIAPAAVARWSQREVSNPWDQRKPSTHAKQDEWSELA</sequence>
<evidence type="ECO:0000313" key="8">
    <source>
        <dbReference type="EMBL" id="WAH39237.1"/>
    </source>
</evidence>
<feature type="transmembrane region" description="Helical" evidence="6">
    <location>
        <begin position="60"/>
        <end position="83"/>
    </location>
</feature>
<dbReference type="Pfam" id="PF14378">
    <property type="entry name" value="PAP2_3"/>
    <property type="match status" value="1"/>
</dbReference>
<accession>A0ABY6Z8M7</accession>
<feature type="transmembrane region" description="Helical" evidence="6">
    <location>
        <begin position="153"/>
        <end position="175"/>
    </location>
</feature>
<evidence type="ECO:0000256" key="4">
    <source>
        <dbReference type="ARBA" id="ARBA00023136"/>
    </source>
</evidence>
<comment type="subcellular location">
    <subcellularLocation>
        <location evidence="1">Membrane</location>
        <topology evidence="1">Multi-pass membrane protein</topology>
    </subcellularLocation>
</comment>
<evidence type="ECO:0000259" key="7">
    <source>
        <dbReference type="Pfam" id="PF14378"/>
    </source>
</evidence>
<feature type="transmembrane region" description="Helical" evidence="6">
    <location>
        <begin position="95"/>
        <end position="117"/>
    </location>
</feature>
<keyword evidence="9" id="KW-1185">Reference proteome</keyword>
<dbReference type="InterPro" id="IPR026841">
    <property type="entry name" value="Aur1/Ipt1"/>
</dbReference>
<dbReference type="CDD" id="cd03386">
    <property type="entry name" value="PAP2_Aur1_like"/>
    <property type="match status" value="1"/>
</dbReference>
<feature type="transmembrane region" description="Helical" evidence="6">
    <location>
        <begin position="20"/>
        <end position="40"/>
    </location>
</feature>
<dbReference type="InterPro" id="IPR052185">
    <property type="entry name" value="IPC_Synthase-Related"/>
</dbReference>
<keyword evidence="4 6" id="KW-0472">Membrane</keyword>
<feature type="transmembrane region" description="Helical" evidence="6">
    <location>
        <begin position="261"/>
        <end position="280"/>
    </location>
</feature>
<dbReference type="RefSeq" id="WP_268046899.1">
    <property type="nucleotide sequence ID" value="NZ_CP104064.1"/>
</dbReference>
<feature type="domain" description="Inositolphosphotransferase Aur1/Ipt1" evidence="7">
    <location>
        <begin position="153"/>
        <end position="296"/>
    </location>
</feature>
<dbReference type="InterPro" id="IPR036938">
    <property type="entry name" value="PAP2/HPO_sf"/>
</dbReference>
<feature type="transmembrane region" description="Helical" evidence="6">
    <location>
        <begin position="232"/>
        <end position="254"/>
    </location>
</feature>
<protein>
    <submittedName>
        <fullName evidence="8">Phosphatase PAP2 family protein</fullName>
    </submittedName>
</protein>
<keyword evidence="3 6" id="KW-1133">Transmembrane helix</keyword>
<feature type="region of interest" description="Disordered" evidence="5">
    <location>
        <begin position="315"/>
        <end position="334"/>
    </location>
</feature>
<evidence type="ECO:0000313" key="9">
    <source>
        <dbReference type="Proteomes" id="UP001164803"/>
    </source>
</evidence>
<feature type="compositionally biased region" description="Basic and acidic residues" evidence="5">
    <location>
        <begin position="317"/>
        <end position="334"/>
    </location>
</feature>
<dbReference type="PANTHER" id="PTHR31310:SF7">
    <property type="entry name" value="PA-PHOSPHATASE RELATED-FAMILY PROTEIN DDB_G0268928"/>
    <property type="match status" value="1"/>
</dbReference>
<dbReference type="Gene3D" id="1.20.144.10">
    <property type="entry name" value="Phosphatidic acid phosphatase type 2/haloperoxidase"/>
    <property type="match status" value="1"/>
</dbReference>
<keyword evidence="2 6" id="KW-0812">Transmembrane</keyword>
<reference evidence="8" key="1">
    <citation type="submission" date="2022-08" db="EMBL/GenBank/DDBJ databases">
        <title>Alicyclobacillus dauci DSM2870, complete genome.</title>
        <authorList>
            <person name="Wang Q."/>
            <person name="Cai R."/>
            <person name="Wang Z."/>
        </authorList>
    </citation>
    <scope>NUCLEOTIDE SEQUENCE</scope>
    <source>
        <strain evidence="8">DSM 28700</strain>
    </source>
</reference>
<organism evidence="8 9">
    <name type="scientific">Alicyclobacillus dauci</name>
    <dbReference type="NCBI Taxonomy" id="1475485"/>
    <lineage>
        <taxon>Bacteria</taxon>
        <taxon>Bacillati</taxon>
        <taxon>Bacillota</taxon>
        <taxon>Bacilli</taxon>
        <taxon>Bacillales</taxon>
        <taxon>Alicyclobacillaceae</taxon>
        <taxon>Alicyclobacillus</taxon>
    </lineage>
</organism>
<dbReference type="Proteomes" id="UP001164803">
    <property type="component" value="Chromosome"/>
</dbReference>
<feature type="transmembrane region" description="Helical" evidence="6">
    <location>
        <begin position="286"/>
        <end position="305"/>
    </location>
</feature>
<evidence type="ECO:0000256" key="1">
    <source>
        <dbReference type="ARBA" id="ARBA00004141"/>
    </source>
</evidence>
<evidence type="ECO:0000256" key="3">
    <source>
        <dbReference type="ARBA" id="ARBA00022989"/>
    </source>
</evidence>